<dbReference type="GO" id="GO:0016787">
    <property type="term" value="F:hydrolase activity"/>
    <property type="evidence" value="ECO:0007669"/>
    <property type="project" value="UniProtKB-KW"/>
</dbReference>
<evidence type="ECO:0000313" key="3">
    <source>
        <dbReference type="EMBL" id="CEI72132.1"/>
    </source>
</evidence>
<dbReference type="PANTHER" id="PTHR43358">
    <property type="entry name" value="ALPHA/BETA-HYDROLASE"/>
    <property type="match status" value="1"/>
</dbReference>
<evidence type="ECO:0000259" key="2">
    <source>
        <dbReference type="Pfam" id="PF00561"/>
    </source>
</evidence>
<reference evidence="3 4" key="1">
    <citation type="submission" date="2014-09" db="EMBL/GenBank/DDBJ databases">
        <authorList>
            <person name="Hornung B.V."/>
        </authorList>
    </citation>
    <scope>NUCLEOTIDE SEQUENCE [LARGE SCALE GENOMIC DNA]</scope>
    <source>
        <strain evidence="3 4">FRIFI</strain>
    </source>
</reference>
<dbReference type="Proteomes" id="UP000245695">
    <property type="component" value="Chromosome 1"/>
</dbReference>
<dbReference type="AlphaFoldDB" id="A0A2P2BP35"/>
<keyword evidence="1" id="KW-1133">Transmembrane helix</keyword>
<dbReference type="SUPFAM" id="SSF53474">
    <property type="entry name" value="alpha/beta-Hydrolases"/>
    <property type="match status" value="1"/>
</dbReference>
<feature type="domain" description="AB hydrolase-1" evidence="2">
    <location>
        <begin position="94"/>
        <end position="201"/>
    </location>
</feature>
<dbReference type="KEGG" id="rhom:FRIFI_0585"/>
<gene>
    <name evidence="3" type="ORF">FRIFI_0585</name>
</gene>
<keyword evidence="3" id="KW-0378">Hydrolase</keyword>
<keyword evidence="4" id="KW-1185">Reference proteome</keyword>
<feature type="transmembrane region" description="Helical" evidence="1">
    <location>
        <begin position="9"/>
        <end position="28"/>
    </location>
</feature>
<dbReference type="PANTHER" id="PTHR43358:SF5">
    <property type="entry name" value="EXPORTED PROTEIN"/>
    <property type="match status" value="1"/>
</dbReference>
<keyword evidence="1" id="KW-0812">Transmembrane</keyword>
<protein>
    <submittedName>
        <fullName evidence="3">Hydrolase</fullName>
    </submittedName>
</protein>
<proteinExistence type="predicted"/>
<evidence type="ECO:0000256" key="1">
    <source>
        <dbReference type="SAM" id="Phobius"/>
    </source>
</evidence>
<dbReference type="EMBL" id="LN650648">
    <property type="protein sequence ID" value="CEI72132.1"/>
    <property type="molecule type" value="Genomic_DNA"/>
</dbReference>
<sequence length="310" mass="35320">MKKTSKKKVLFIAIIMVLSLLGGSYYLGKLVYDGSVGSSEVNKSENIVEVFSQKPDKPLDKLKNYKHENLMIKTKNNYKIESLLIKSNKKTNNTIVMVHGIGRSYYDMLRYSFNYLDNGYNVLVYNQRHTGKSGGDDYSFGLYERYDLDSAVKYIKKIYPDGKIGVHGFSMGAATSTMHVALNEKDKNVDFYILDSPYSKMEDAVRLGIEAENIPLIPTSYISFWGDIYTKLHSGFNFDDVMPYKAVENSTVPIMLIHEKGDKVCASDNSEEIYKSIPHNKKELWIIDGNNHIGGYDDTGNEYFLEFLNL</sequence>
<dbReference type="Pfam" id="PF00561">
    <property type="entry name" value="Abhydrolase_1"/>
    <property type="match status" value="1"/>
</dbReference>
<dbReference type="Gene3D" id="3.40.50.1820">
    <property type="entry name" value="alpha/beta hydrolase"/>
    <property type="match status" value="1"/>
</dbReference>
<organism evidence="3 4">
    <name type="scientific">Romboutsia hominis</name>
    <dbReference type="NCBI Taxonomy" id="1507512"/>
    <lineage>
        <taxon>Bacteria</taxon>
        <taxon>Bacillati</taxon>
        <taxon>Bacillota</taxon>
        <taxon>Clostridia</taxon>
        <taxon>Peptostreptococcales</taxon>
        <taxon>Peptostreptococcaceae</taxon>
        <taxon>Romboutsia</taxon>
    </lineage>
</organism>
<dbReference type="InterPro" id="IPR052920">
    <property type="entry name" value="DNA-binding_regulatory"/>
</dbReference>
<evidence type="ECO:0000313" key="4">
    <source>
        <dbReference type="Proteomes" id="UP000245695"/>
    </source>
</evidence>
<name>A0A2P2BP35_9FIRM</name>
<dbReference type="RefSeq" id="WP_166504938.1">
    <property type="nucleotide sequence ID" value="NZ_LN650648.1"/>
</dbReference>
<dbReference type="InterPro" id="IPR000073">
    <property type="entry name" value="AB_hydrolase_1"/>
</dbReference>
<dbReference type="InterPro" id="IPR029058">
    <property type="entry name" value="AB_hydrolase_fold"/>
</dbReference>
<accession>A0A2P2BP35</accession>
<keyword evidence="1" id="KW-0472">Membrane</keyword>